<name>A0A7S4AT77_9STRA</name>
<dbReference type="GO" id="GO:0000049">
    <property type="term" value="F:tRNA binding"/>
    <property type="evidence" value="ECO:0007669"/>
    <property type="project" value="UniProtKB-UniRule"/>
</dbReference>
<evidence type="ECO:0000256" key="4">
    <source>
        <dbReference type="SAM" id="MobiDB-lite"/>
    </source>
</evidence>
<dbReference type="AlphaFoldDB" id="A0A7S4AT77"/>
<dbReference type="PROSITE" id="PS50886">
    <property type="entry name" value="TRBD"/>
    <property type="match status" value="1"/>
</dbReference>
<gene>
    <name evidence="6" type="ORF">PAUS00366_LOCUS18069</name>
</gene>
<evidence type="ECO:0000256" key="1">
    <source>
        <dbReference type="ARBA" id="ARBA00022555"/>
    </source>
</evidence>
<accession>A0A7S4AT77</accession>
<sequence>MSVSDWISSYKVGKVESLEETGGKGTKALKICKVDVGVTGDDDGDDIIQVVTSAPNVRLGTRLAVAPIGSFMLDDSGGDEPILVKKTTVGGHLSQGIFCDSRMLGWEGGSVGITAQMDESLALGSPPPGTKPRPKGMNKNTTADELAESSNVEGLFKKKLTKEEKKKLAEERKKARKAKKASKEDDG</sequence>
<dbReference type="InterPro" id="IPR002547">
    <property type="entry name" value="tRNA-bd_dom"/>
</dbReference>
<protein>
    <recommendedName>
        <fullName evidence="5">tRNA-binding domain-containing protein</fullName>
    </recommendedName>
</protein>
<evidence type="ECO:0000259" key="5">
    <source>
        <dbReference type="PROSITE" id="PS50886"/>
    </source>
</evidence>
<feature type="domain" description="TRNA-binding" evidence="5">
    <location>
        <begin position="4"/>
        <end position="128"/>
    </location>
</feature>
<reference evidence="6" key="1">
    <citation type="submission" date="2021-01" db="EMBL/GenBank/DDBJ databases">
        <authorList>
            <person name="Corre E."/>
            <person name="Pelletier E."/>
            <person name="Niang G."/>
            <person name="Scheremetjew M."/>
            <person name="Finn R."/>
            <person name="Kale V."/>
            <person name="Holt S."/>
            <person name="Cochrane G."/>
            <person name="Meng A."/>
            <person name="Brown T."/>
            <person name="Cohen L."/>
        </authorList>
    </citation>
    <scope>NUCLEOTIDE SEQUENCE</scope>
    <source>
        <strain evidence="6">10249 10 AB</strain>
    </source>
</reference>
<keyword evidence="2 3" id="KW-0694">RNA-binding</keyword>
<dbReference type="SUPFAM" id="SSF50249">
    <property type="entry name" value="Nucleic acid-binding proteins"/>
    <property type="match status" value="1"/>
</dbReference>
<feature type="region of interest" description="Disordered" evidence="4">
    <location>
        <begin position="120"/>
        <end position="187"/>
    </location>
</feature>
<organism evidence="6">
    <name type="scientific">Pseudo-nitzschia australis</name>
    <dbReference type="NCBI Taxonomy" id="44445"/>
    <lineage>
        <taxon>Eukaryota</taxon>
        <taxon>Sar</taxon>
        <taxon>Stramenopiles</taxon>
        <taxon>Ochrophyta</taxon>
        <taxon>Bacillariophyta</taxon>
        <taxon>Bacillariophyceae</taxon>
        <taxon>Bacillariophycidae</taxon>
        <taxon>Bacillariales</taxon>
        <taxon>Bacillariaceae</taxon>
        <taxon>Pseudo-nitzschia</taxon>
    </lineage>
</organism>
<dbReference type="Gene3D" id="2.40.50.140">
    <property type="entry name" value="Nucleic acid-binding proteins"/>
    <property type="match status" value="1"/>
</dbReference>
<keyword evidence="1 3" id="KW-0820">tRNA-binding</keyword>
<evidence type="ECO:0000313" key="6">
    <source>
        <dbReference type="EMBL" id="CAE0725312.1"/>
    </source>
</evidence>
<dbReference type="InterPro" id="IPR012340">
    <property type="entry name" value="NA-bd_OB-fold"/>
</dbReference>
<evidence type="ECO:0000256" key="2">
    <source>
        <dbReference type="ARBA" id="ARBA00022884"/>
    </source>
</evidence>
<feature type="compositionally biased region" description="Basic and acidic residues" evidence="4">
    <location>
        <begin position="161"/>
        <end position="173"/>
    </location>
</feature>
<proteinExistence type="predicted"/>
<dbReference type="EMBL" id="HBIX01026542">
    <property type="protein sequence ID" value="CAE0725312.1"/>
    <property type="molecule type" value="Transcribed_RNA"/>
</dbReference>
<feature type="compositionally biased region" description="Polar residues" evidence="4">
    <location>
        <begin position="138"/>
        <end position="152"/>
    </location>
</feature>
<evidence type="ECO:0000256" key="3">
    <source>
        <dbReference type="PROSITE-ProRule" id="PRU00209"/>
    </source>
</evidence>